<sequence>MIDADLSRYAQQLWIQGIFSARYSYQIDDLFAQMLFVLSQPGFCGHIHCSPMGNRDRRLAVMRFCR</sequence>
<comment type="caution">
    <text evidence="1">The sequence shown here is derived from an EMBL/GenBank/DDBJ whole genome shotgun (WGS) entry which is preliminary data.</text>
</comment>
<evidence type="ECO:0000313" key="1">
    <source>
        <dbReference type="EMBL" id="MLU15296.1"/>
    </source>
</evidence>
<dbReference type="Proteomes" id="UP000839527">
    <property type="component" value="Unassembled WGS sequence"/>
</dbReference>
<gene>
    <name evidence="1" type="ORF">DRW31_24570</name>
</gene>
<organism evidence="1">
    <name type="scientific">Shigella dysenteriae</name>
    <dbReference type="NCBI Taxonomy" id="622"/>
    <lineage>
        <taxon>Bacteria</taxon>
        <taxon>Pseudomonadati</taxon>
        <taxon>Pseudomonadota</taxon>
        <taxon>Gammaproteobacteria</taxon>
        <taxon>Enterobacterales</taxon>
        <taxon>Enterobacteriaceae</taxon>
        <taxon>Shigella</taxon>
    </lineage>
</organism>
<proteinExistence type="predicted"/>
<dbReference type="EMBL" id="RVGV01000127">
    <property type="protein sequence ID" value="MLU15296.1"/>
    <property type="molecule type" value="Genomic_DNA"/>
</dbReference>
<accession>A0A3R0XF81</accession>
<protein>
    <submittedName>
        <fullName evidence="1">Uncharacterized protein</fullName>
    </submittedName>
</protein>
<dbReference type="AlphaFoldDB" id="A0A3R0XF81"/>
<name>A0A3R0XF81_SHIDY</name>
<reference evidence="1" key="1">
    <citation type="submission" date="2018-07" db="EMBL/GenBank/DDBJ databases">
        <authorList>
            <person name="Ashton P.M."/>
            <person name="Dallman T."/>
            <person name="Nair S."/>
            <person name="De Pinna E."/>
            <person name="Peters T."/>
            <person name="Grant K."/>
        </authorList>
    </citation>
    <scope>NUCLEOTIDE SEQUENCE [LARGE SCALE GENOMIC DNA]</scope>
    <source>
        <strain evidence="1">561031</strain>
    </source>
</reference>